<dbReference type="InterPro" id="IPR037066">
    <property type="entry name" value="Plug_dom_sf"/>
</dbReference>
<evidence type="ECO:0000256" key="8">
    <source>
        <dbReference type="SAM" id="SignalP"/>
    </source>
</evidence>
<dbReference type="eggNOG" id="COG4771">
    <property type="taxonomic scope" value="Bacteria"/>
</dbReference>
<evidence type="ECO:0000256" key="7">
    <source>
        <dbReference type="PROSITE-ProRule" id="PRU01360"/>
    </source>
</evidence>
<dbReference type="InterPro" id="IPR057601">
    <property type="entry name" value="Oar-like_b-barrel"/>
</dbReference>
<dbReference type="PANTHER" id="PTHR30069">
    <property type="entry name" value="TONB-DEPENDENT OUTER MEMBRANE RECEPTOR"/>
    <property type="match status" value="1"/>
</dbReference>
<feature type="signal peptide" evidence="8">
    <location>
        <begin position="1"/>
        <end position="25"/>
    </location>
</feature>
<organism evidence="11 12">
    <name type="scientific">Alteromonas australica</name>
    <dbReference type="NCBI Taxonomy" id="589873"/>
    <lineage>
        <taxon>Bacteria</taxon>
        <taxon>Pseudomonadati</taxon>
        <taxon>Pseudomonadota</taxon>
        <taxon>Gammaproteobacteria</taxon>
        <taxon>Alteromonadales</taxon>
        <taxon>Alteromonadaceae</taxon>
        <taxon>Alteromonas/Salinimonas group</taxon>
        <taxon>Alteromonas</taxon>
    </lineage>
</organism>
<reference evidence="11 12" key="1">
    <citation type="submission" date="2014-06" db="EMBL/GenBank/DDBJ databases">
        <title>Genomes of Alteromonas australica, a world apart.</title>
        <authorList>
            <person name="Gonzaga A."/>
            <person name="Lopez-Perez M."/>
            <person name="Rodriguez-Valera F."/>
        </authorList>
    </citation>
    <scope>NUCLEOTIDE SEQUENCE [LARGE SCALE GENOMIC DNA]</scope>
    <source>
        <strain evidence="11 12">H 17</strain>
    </source>
</reference>
<dbReference type="InterPro" id="IPR039426">
    <property type="entry name" value="TonB-dep_rcpt-like"/>
</dbReference>
<dbReference type="SUPFAM" id="SSF56935">
    <property type="entry name" value="Porins"/>
    <property type="match status" value="1"/>
</dbReference>
<dbReference type="GO" id="GO:0009279">
    <property type="term" value="C:cell outer membrane"/>
    <property type="evidence" value="ECO:0007669"/>
    <property type="project" value="UniProtKB-SubCell"/>
</dbReference>
<dbReference type="GeneID" id="78254390"/>
<feature type="domain" description="TonB-dependent transporter Oar-like beta-barrel" evidence="10">
    <location>
        <begin position="569"/>
        <end position="847"/>
    </location>
</feature>
<proteinExistence type="inferred from homology"/>
<evidence type="ECO:0000256" key="6">
    <source>
        <dbReference type="ARBA" id="ARBA00023237"/>
    </source>
</evidence>
<feature type="chain" id="PRO_5001707928" evidence="8">
    <location>
        <begin position="26"/>
        <end position="981"/>
    </location>
</feature>
<evidence type="ECO:0000256" key="1">
    <source>
        <dbReference type="ARBA" id="ARBA00004571"/>
    </source>
</evidence>
<dbReference type="Proteomes" id="UP000056090">
    <property type="component" value="Chromosome"/>
</dbReference>
<evidence type="ECO:0000256" key="5">
    <source>
        <dbReference type="ARBA" id="ARBA00023136"/>
    </source>
</evidence>
<keyword evidence="12" id="KW-1185">Reference proteome</keyword>
<keyword evidence="2 7" id="KW-0813">Transport</keyword>
<evidence type="ECO:0000256" key="4">
    <source>
        <dbReference type="ARBA" id="ARBA00022692"/>
    </source>
</evidence>
<keyword evidence="4 7" id="KW-0812">Transmembrane</keyword>
<dbReference type="GO" id="GO:0015344">
    <property type="term" value="F:siderophore uptake transmembrane transporter activity"/>
    <property type="evidence" value="ECO:0007669"/>
    <property type="project" value="TreeGrafter"/>
</dbReference>
<keyword evidence="6 7" id="KW-0998">Cell outer membrane</keyword>
<evidence type="ECO:0000313" key="11">
    <source>
        <dbReference type="EMBL" id="AIF98206.1"/>
    </source>
</evidence>
<protein>
    <submittedName>
        <fullName evidence="11">Cell envelope biogenesis protein OmpA</fullName>
    </submittedName>
</protein>
<dbReference type="KEGG" id="aal:EP13_05530"/>
<sequence>MLQYKRSAAALAVALSLGVATPALANDTNGAIQGSAIEIGGEILSGVTVTIKNVDTGLTRTATTDANGNFRFPLLPPGTYNVVAEKDGFRETIQENVRVSISGKTNLDMKLSSTDVERIEVTGSTIAMVDVTSSSTGIVVDAVTLDRVPVPRNLTSVALLAPGTTQGDSAFGNLPSIGGASVGENAYYINGLNITNFRTGVGSSNPPFDMYETFEVKTGGYSAEYGRVTGGVINAKTKSGSNEFKAGVNVYWEPDALREQRNSSRRTTDGLYRIDNTQDEADVFDANIWASGALIEDKLFFYALFNPRSTEQTYAGSQTSTTGGVFQNVYEETDDDAFWVAKIDWYVTENNILEVTAFSDEASTEIRRYDSTDGALSDTFTTSYEDEGGLNYTAKWTSIINDDFSISAQYGVNQTDRTTRSSLDANPAVYFRYDSTGSFIPTSTFANFSVDQGDDEREVFRIDADWYLDDHSIRFGIDSEKLTASNVTINSGGAYYLYYVDDSDPANEEIYQVRHRTYEVGGDFESENFAYYIQDQWQVTDNLVINMGVRNDSFENFNANGDTFVKLDNQWALRLGAVWDINGDGESKAWASYGRYYLPVAANTNIRLAGAETYIQEYYEFEGYADESLFIPNLTGAQTQPDDVFANGEAKSPEELVDKNMDSMYSDEFIAGYQFQLTDEWSMAIQGTYRELATTIEDVAIDAAVIDWAEENGYGDVSDIWTGFHQYVLTNPGSDMVIGTTELPGTDGELVYMDLSAEQLGYPESVRKYAAVDFTWERAWDGVWMLNAAYTWSHSWGNNEGYVRSDNGQDDAGLTTLFDQPGLLDGAYGDLPNDRRHQVKLYGAYAVTEDLTLGANFQFWTGRPINAFGYHPTDIFAQAYDSESFYAGGELAPRGSRGRTSSYYSLDLSASYNIDIGDDQTLIVRADIFNVLNNDKVTEVYEIYDDESSLDPLNPDVDPNYGLPTAWQTPRYVRFSVNYTF</sequence>
<dbReference type="Pfam" id="PF25183">
    <property type="entry name" value="OMP_b-brl_4"/>
    <property type="match status" value="2"/>
</dbReference>
<comment type="subcellular location">
    <subcellularLocation>
        <location evidence="1 7">Cell outer membrane</location>
        <topology evidence="1 7">Multi-pass membrane protein</topology>
    </subcellularLocation>
</comment>
<dbReference type="Gene3D" id="2.170.130.10">
    <property type="entry name" value="TonB-dependent receptor, plug domain"/>
    <property type="match status" value="1"/>
</dbReference>
<accession>A0A075NXF3</accession>
<dbReference type="PROSITE" id="PS52016">
    <property type="entry name" value="TONB_DEPENDENT_REC_3"/>
    <property type="match status" value="1"/>
</dbReference>
<dbReference type="Pfam" id="PF07715">
    <property type="entry name" value="Plug"/>
    <property type="match status" value="1"/>
</dbReference>
<dbReference type="Pfam" id="PF13620">
    <property type="entry name" value="CarboxypepD_reg"/>
    <property type="match status" value="1"/>
</dbReference>
<evidence type="ECO:0000259" key="10">
    <source>
        <dbReference type="Pfam" id="PF25183"/>
    </source>
</evidence>
<feature type="domain" description="TonB-dependent transporter Oar-like beta-barrel" evidence="10">
    <location>
        <begin position="320"/>
        <end position="568"/>
    </location>
</feature>
<evidence type="ECO:0000313" key="12">
    <source>
        <dbReference type="Proteomes" id="UP000056090"/>
    </source>
</evidence>
<dbReference type="Gene3D" id="2.40.170.20">
    <property type="entry name" value="TonB-dependent receptor, beta-barrel domain"/>
    <property type="match status" value="1"/>
</dbReference>
<dbReference type="GO" id="GO:0030246">
    <property type="term" value="F:carbohydrate binding"/>
    <property type="evidence" value="ECO:0007669"/>
    <property type="project" value="InterPro"/>
</dbReference>
<dbReference type="GO" id="GO:0044718">
    <property type="term" value="P:siderophore transmembrane transport"/>
    <property type="evidence" value="ECO:0007669"/>
    <property type="project" value="TreeGrafter"/>
</dbReference>
<comment type="similarity">
    <text evidence="7">Belongs to the TonB-dependent receptor family.</text>
</comment>
<dbReference type="InterPro" id="IPR013784">
    <property type="entry name" value="Carb-bd-like_fold"/>
</dbReference>
<evidence type="ECO:0000256" key="2">
    <source>
        <dbReference type="ARBA" id="ARBA00022448"/>
    </source>
</evidence>
<feature type="domain" description="TonB-dependent receptor plug" evidence="9">
    <location>
        <begin position="139"/>
        <end position="232"/>
    </location>
</feature>
<keyword evidence="5 7" id="KW-0472">Membrane</keyword>
<dbReference type="PANTHER" id="PTHR30069:SF46">
    <property type="entry name" value="OAR PROTEIN"/>
    <property type="match status" value="1"/>
</dbReference>
<dbReference type="EMBL" id="CP008849">
    <property type="protein sequence ID" value="AIF98206.1"/>
    <property type="molecule type" value="Genomic_DNA"/>
</dbReference>
<gene>
    <name evidence="11" type="ORF">EP13_05530</name>
</gene>
<dbReference type="RefSeq" id="WP_044058765.1">
    <property type="nucleotide sequence ID" value="NZ_CBCSKJ010000001.1"/>
</dbReference>
<evidence type="ECO:0000259" key="9">
    <source>
        <dbReference type="Pfam" id="PF07715"/>
    </source>
</evidence>
<dbReference type="SUPFAM" id="SSF49452">
    <property type="entry name" value="Starch-binding domain-like"/>
    <property type="match status" value="1"/>
</dbReference>
<keyword evidence="3 7" id="KW-1134">Transmembrane beta strand</keyword>
<keyword evidence="8" id="KW-0732">Signal</keyword>
<evidence type="ECO:0000256" key="3">
    <source>
        <dbReference type="ARBA" id="ARBA00022452"/>
    </source>
</evidence>
<name>A0A075NXF3_9ALTE</name>
<dbReference type="Gene3D" id="2.60.40.1120">
    <property type="entry name" value="Carboxypeptidase-like, regulatory domain"/>
    <property type="match status" value="1"/>
</dbReference>
<dbReference type="InterPro" id="IPR012910">
    <property type="entry name" value="Plug_dom"/>
</dbReference>
<dbReference type="AlphaFoldDB" id="A0A075NXF3"/>
<dbReference type="InterPro" id="IPR036942">
    <property type="entry name" value="Beta-barrel_TonB_sf"/>
</dbReference>